<dbReference type="EMBL" id="FTNT01000008">
    <property type="protein sequence ID" value="SIS11833.1"/>
    <property type="molecule type" value="Genomic_DNA"/>
</dbReference>
<reference evidence="1 2" key="1">
    <citation type="submission" date="2017-01" db="EMBL/GenBank/DDBJ databases">
        <authorList>
            <person name="Mah S.A."/>
            <person name="Swanson W.J."/>
            <person name="Moy G.W."/>
            <person name="Vacquier V.D."/>
        </authorList>
    </citation>
    <scope>NUCLEOTIDE SEQUENCE [LARGE SCALE GENOMIC DNA]</scope>
    <source>
        <strain evidence="1 2">CPCC 203464</strain>
    </source>
</reference>
<organism evidence="1 2">
    <name type="scientific">Williamsia sterculiae</name>
    <dbReference type="NCBI Taxonomy" id="1344003"/>
    <lineage>
        <taxon>Bacteria</taxon>
        <taxon>Bacillati</taxon>
        <taxon>Actinomycetota</taxon>
        <taxon>Actinomycetes</taxon>
        <taxon>Mycobacteriales</taxon>
        <taxon>Nocardiaceae</taxon>
        <taxon>Williamsia</taxon>
    </lineage>
</organism>
<dbReference type="OrthoDB" id="127311at2"/>
<sequence>MKAYKLKMASDPDAGSEIVFATTSREAKKQARGQDFYEMSGDWCDLRVGRAPHYDGMEALSERELRKENWRDGWWFHQYGCPDVDEATDEDFYAWYDSNFGVTT</sequence>
<evidence type="ECO:0000313" key="1">
    <source>
        <dbReference type="EMBL" id="SIS11833.1"/>
    </source>
</evidence>
<protein>
    <submittedName>
        <fullName evidence="1">Uncharacterized protein</fullName>
    </submittedName>
</protein>
<gene>
    <name evidence="1" type="ORF">SAMN05445060_2771</name>
</gene>
<name>A0A1N7GGW7_9NOCA</name>
<dbReference type="STRING" id="1344003.SAMN05445060_2771"/>
<dbReference type="Proteomes" id="UP000186218">
    <property type="component" value="Unassembled WGS sequence"/>
</dbReference>
<accession>A0A1N7GGW7</accession>
<evidence type="ECO:0000313" key="2">
    <source>
        <dbReference type="Proteomes" id="UP000186218"/>
    </source>
</evidence>
<dbReference type="RefSeq" id="WP_076480491.1">
    <property type="nucleotide sequence ID" value="NZ_FTNT01000008.1"/>
</dbReference>
<dbReference type="AlphaFoldDB" id="A0A1N7GGW7"/>
<proteinExistence type="predicted"/>
<keyword evidence="2" id="KW-1185">Reference proteome</keyword>